<dbReference type="InParanoid" id="K3ZGT3"/>
<accession>K3ZGT3</accession>
<dbReference type="AlphaFoldDB" id="K3ZGT3"/>
<reference evidence="2" key="1">
    <citation type="journal article" date="2012" name="Nat. Biotechnol.">
        <title>Reference genome sequence of the model plant Setaria.</title>
        <authorList>
            <person name="Bennetzen J.L."/>
            <person name="Schmutz J."/>
            <person name="Wang H."/>
            <person name="Percifield R."/>
            <person name="Hawkins J."/>
            <person name="Pontaroli A.C."/>
            <person name="Estep M."/>
            <person name="Feng L."/>
            <person name="Vaughn J.N."/>
            <person name="Grimwood J."/>
            <person name="Jenkins J."/>
            <person name="Barry K."/>
            <person name="Lindquist E."/>
            <person name="Hellsten U."/>
            <person name="Deshpande S."/>
            <person name="Wang X."/>
            <person name="Wu X."/>
            <person name="Mitros T."/>
            <person name="Triplett J."/>
            <person name="Yang X."/>
            <person name="Ye C.Y."/>
            <person name="Mauro-Herrera M."/>
            <person name="Wang L."/>
            <person name="Li P."/>
            <person name="Sharma M."/>
            <person name="Sharma R."/>
            <person name="Ronald P.C."/>
            <person name="Panaud O."/>
            <person name="Kellogg E.A."/>
            <person name="Brutnell T.P."/>
            <person name="Doust A.N."/>
            <person name="Tuskan G.A."/>
            <person name="Rokhsar D."/>
            <person name="Devos K.M."/>
        </authorList>
    </citation>
    <scope>NUCLEOTIDE SEQUENCE [LARGE SCALE GENOMIC DNA]</scope>
    <source>
        <strain evidence="2">cv. Yugu1</strain>
    </source>
</reference>
<name>K3ZGT3_SETIT</name>
<dbReference type="EnsemblPlants" id="KQL16110">
    <property type="protein sequence ID" value="KQL16110"/>
    <property type="gene ID" value="SETIT_025785mg"/>
</dbReference>
<dbReference type="Gramene" id="KQL16110">
    <property type="protein sequence ID" value="KQL16110"/>
    <property type="gene ID" value="SETIT_025785mg"/>
</dbReference>
<keyword evidence="2" id="KW-1185">Reference proteome</keyword>
<protein>
    <submittedName>
        <fullName evidence="1">Uncharacterized protein</fullName>
    </submittedName>
</protein>
<evidence type="ECO:0000313" key="1">
    <source>
        <dbReference type="EnsemblPlants" id="KQL16110"/>
    </source>
</evidence>
<dbReference type="Proteomes" id="UP000004995">
    <property type="component" value="Unassembled WGS sequence"/>
</dbReference>
<evidence type="ECO:0000313" key="2">
    <source>
        <dbReference type="Proteomes" id="UP000004995"/>
    </source>
</evidence>
<organism evidence="1 2">
    <name type="scientific">Setaria italica</name>
    <name type="common">Foxtail millet</name>
    <name type="synonym">Panicum italicum</name>
    <dbReference type="NCBI Taxonomy" id="4555"/>
    <lineage>
        <taxon>Eukaryota</taxon>
        <taxon>Viridiplantae</taxon>
        <taxon>Streptophyta</taxon>
        <taxon>Embryophyta</taxon>
        <taxon>Tracheophyta</taxon>
        <taxon>Spermatophyta</taxon>
        <taxon>Magnoliopsida</taxon>
        <taxon>Liliopsida</taxon>
        <taxon>Poales</taxon>
        <taxon>Poaceae</taxon>
        <taxon>PACMAD clade</taxon>
        <taxon>Panicoideae</taxon>
        <taxon>Panicodae</taxon>
        <taxon>Paniceae</taxon>
        <taxon>Cenchrinae</taxon>
        <taxon>Setaria</taxon>
    </lineage>
</organism>
<dbReference type="HOGENOM" id="CLU_3300304_0_0_1"/>
<sequence length="40" mass="4713">MVYVIKHCRKSFHVPCAIQIIDCRYDVVSSFVFGPMVYIF</sequence>
<dbReference type="EMBL" id="AGNK02001850">
    <property type="status" value="NOT_ANNOTATED_CDS"/>
    <property type="molecule type" value="Genomic_DNA"/>
</dbReference>
<proteinExistence type="predicted"/>
<reference evidence="1" key="2">
    <citation type="submission" date="2018-08" db="UniProtKB">
        <authorList>
            <consortium name="EnsemblPlants"/>
        </authorList>
    </citation>
    <scope>IDENTIFICATION</scope>
    <source>
        <strain evidence="1">Yugu1</strain>
    </source>
</reference>